<proteinExistence type="inferred from homology"/>
<gene>
    <name evidence="7" type="ORF">I79_023323</name>
</gene>
<dbReference type="GO" id="GO:0005737">
    <property type="term" value="C:cytoplasm"/>
    <property type="evidence" value="ECO:0007669"/>
    <property type="project" value="UniProtKB-SubCell"/>
</dbReference>
<keyword evidence="3" id="KW-0963">Cytoplasm</keyword>
<dbReference type="GO" id="GO:0008146">
    <property type="term" value="F:sulfotransferase activity"/>
    <property type="evidence" value="ECO:0007669"/>
    <property type="project" value="InterPro"/>
</dbReference>
<dbReference type="SUPFAM" id="SSF52540">
    <property type="entry name" value="P-loop containing nucleoside triphosphate hydrolases"/>
    <property type="match status" value="1"/>
</dbReference>
<evidence type="ECO:0000259" key="6">
    <source>
        <dbReference type="Pfam" id="PF00685"/>
    </source>
</evidence>
<evidence type="ECO:0000313" key="7">
    <source>
        <dbReference type="EMBL" id="EGW11406.1"/>
    </source>
</evidence>
<dbReference type="InParanoid" id="G3IHN0"/>
<reference evidence="8" key="1">
    <citation type="journal article" date="2011" name="Nat. Biotechnol.">
        <title>The genomic sequence of the Chinese hamster ovary (CHO)-K1 cell line.</title>
        <authorList>
            <person name="Xu X."/>
            <person name="Nagarajan H."/>
            <person name="Lewis N.E."/>
            <person name="Pan S."/>
            <person name="Cai Z."/>
            <person name="Liu X."/>
            <person name="Chen W."/>
            <person name="Xie M."/>
            <person name="Wang W."/>
            <person name="Hammond S."/>
            <person name="Andersen M.R."/>
            <person name="Neff N."/>
            <person name="Passarelli B."/>
            <person name="Koh W."/>
            <person name="Fan H.C."/>
            <person name="Wang J."/>
            <person name="Gui Y."/>
            <person name="Lee K.H."/>
            <person name="Betenbaugh M.J."/>
            <person name="Quake S.R."/>
            <person name="Famili I."/>
            <person name="Palsson B.O."/>
            <person name="Wang J."/>
        </authorList>
    </citation>
    <scope>NUCLEOTIDE SEQUENCE [LARGE SCALE GENOMIC DNA]</scope>
    <source>
        <strain evidence="8">CHO K1 cell line</strain>
    </source>
</reference>
<dbReference type="Proteomes" id="UP000001075">
    <property type="component" value="Unassembled WGS sequence"/>
</dbReference>
<dbReference type="PANTHER" id="PTHR11783">
    <property type="entry name" value="SULFOTRANSFERASE SULT"/>
    <property type="match status" value="1"/>
</dbReference>
<feature type="non-terminal residue" evidence="7">
    <location>
        <position position="1"/>
    </location>
</feature>
<protein>
    <recommendedName>
        <fullName evidence="5">Sulfotransferase</fullName>
        <ecNumber evidence="5">2.8.2.-</ecNumber>
    </recommendedName>
</protein>
<dbReference type="AlphaFoldDB" id="G3IHN0"/>
<dbReference type="EC" id="2.8.2.-" evidence="5"/>
<dbReference type="InterPro" id="IPR027417">
    <property type="entry name" value="P-loop_NTPase"/>
</dbReference>
<dbReference type="STRING" id="10029.G3IHN0"/>
<accession>G3IHN0</accession>
<dbReference type="InterPro" id="IPR000863">
    <property type="entry name" value="Sulfotransferase_dom"/>
</dbReference>
<evidence type="ECO:0000256" key="4">
    <source>
        <dbReference type="ARBA" id="ARBA00022679"/>
    </source>
</evidence>
<dbReference type="eggNOG" id="KOG1584">
    <property type="taxonomic scope" value="Eukaryota"/>
</dbReference>
<feature type="domain" description="Sulfotransferase" evidence="6">
    <location>
        <begin position="42"/>
        <end position="131"/>
    </location>
</feature>
<dbReference type="Pfam" id="PF00685">
    <property type="entry name" value="Sulfotransfer_1"/>
    <property type="match status" value="1"/>
</dbReference>
<sequence length="132" mass="15809">NHIKKYLFDMSDYIWFERIPFPAIDYQKEIIGEIRDKFVIRDEDTIILTYPKSGTNWLIETVCLIQNKGNPEWVQSVPIWDRSPWIETKSGYQNLTNKEGPHLMSSHLPFHLFPRSFFRSKAKVSVQWLRNH</sequence>
<dbReference type="EMBL" id="JH002818">
    <property type="protein sequence ID" value="EGW11406.1"/>
    <property type="molecule type" value="Genomic_DNA"/>
</dbReference>
<keyword evidence="4 5" id="KW-0808">Transferase</keyword>
<dbReference type="Gene3D" id="3.40.50.300">
    <property type="entry name" value="P-loop containing nucleotide triphosphate hydrolases"/>
    <property type="match status" value="1"/>
</dbReference>
<organism evidence="7 8">
    <name type="scientific">Cricetulus griseus</name>
    <name type="common">Chinese hamster</name>
    <name type="synonym">Cricetulus barabensis griseus</name>
    <dbReference type="NCBI Taxonomy" id="10029"/>
    <lineage>
        <taxon>Eukaryota</taxon>
        <taxon>Metazoa</taxon>
        <taxon>Chordata</taxon>
        <taxon>Craniata</taxon>
        <taxon>Vertebrata</taxon>
        <taxon>Euteleostomi</taxon>
        <taxon>Mammalia</taxon>
        <taxon>Eutheria</taxon>
        <taxon>Euarchontoglires</taxon>
        <taxon>Glires</taxon>
        <taxon>Rodentia</taxon>
        <taxon>Myomorpha</taxon>
        <taxon>Muroidea</taxon>
        <taxon>Cricetidae</taxon>
        <taxon>Cricetinae</taxon>
        <taxon>Cricetulus</taxon>
    </lineage>
</organism>
<name>G3IHN0_CRIGR</name>
<dbReference type="PaxDb" id="10029-XP_007628949.1"/>
<comment type="subcellular location">
    <subcellularLocation>
        <location evidence="1">Cytoplasm</location>
    </subcellularLocation>
</comment>
<evidence type="ECO:0000256" key="2">
    <source>
        <dbReference type="ARBA" id="ARBA00005771"/>
    </source>
</evidence>
<comment type="similarity">
    <text evidence="2 5">Belongs to the sulfotransferase 1 family.</text>
</comment>
<evidence type="ECO:0000313" key="8">
    <source>
        <dbReference type="Proteomes" id="UP000001075"/>
    </source>
</evidence>
<evidence type="ECO:0000256" key="3">
    <source>
        <dbReference type="ARBA" id="ARBA00022490"/>
    </source>
</evidence>
<evidence type="ECO:0000256" key="1">
    <source>
        <dbReference type="ARBA" id="ARBA00004496"/>
    </source>
</evidence>
<evidence type="ECO:0000256" key="5">
    <source>
        <dbReference type="RuleBase" id="RU361155"/>
    </source>
</evidence>